<dbReference type="Pfam" id="PF04239">
    <property type="entry name" value="DUF421"/>
    <property type="match status" value="1"/>
</dbReference>
<dbReference type="Gene3D" id="3.30.240.20">
    <property type="entry name" value="bsu07140 like domains"/>
    <property type="match status" value="1"/>
</dbReference>
<accession>A0A1I1IG64</accession>
<evidence type="ECO:0000256" key="5">
    <source>
        <dbReference type="ARBA" id="ARBA00022989"/>
    </source>
</evidence>
<comment type="similarity">
    <text evidence="2">Belongs to the UPF0702 family.</text>
</comment>
<feature type="transmembrane region" description="Helical" evidence="7">
    <location>
        <begin position="53"/>
        <end position="72"/>
    </location>
</feature>
<evidence type="ECO:0000256" key="3">
    <source>
        <dbReference type="ARBA" id="ARBA00022475"/>
    </source>
</evidence>
<dbReference type="STRING" id="623281.SAMN05421747_10946"/>
<dbReference type="InterPro" id="IPR007353">
    <property type="entry name" value="DUF421"/>
</dbReference>
<proteinExistence type="inferred from homology"/>
<evidence type="ECO:0000256" key="1">
    <source>
        <dbReference type="ARBA" id="ARBA00004651"/>
    </source>
</evidence>
<evidence type="ECO:0000256" key="6">
    <source>
        <dbReference type="ARBA" id="ARBA00023136"/>
    </source>
</evidence>
<keyword evidence="10" id="KW-1185">Reference proteome</keyword>
<evidence type="ECO:0000256" key="7">
    <source>
        <dbReference type="SAM" id="Phobius"/>
    </source>
</evidence>
<organism evidence="9 10">
    <name type="scientific">Parapedobacter composti</name>
    <dbReference type="NCBI Taxonomy" id="623281"/>
    <lineage>
        <taxon>Bacteria</taxon>
        <taxon>Pseudomonadati</taxon>
        <taxon>Bacteroidota</taxon>
        <taxon>Sphingobacteriia</taxon>
        <taxon>Sphingobacteriales</taxon>
        <taxon>Sphingobacteriaceae</taxon>
        <taxon>Parapedobacter</taxon>
    </lineage>
</organism>
<feature type="transmembrane region" description="Helical" evidence="7">
    <location>
        <begin position="23"/>
        <end position="41"/>
    </location>
</feature>
<keyword evidence="6 7" id="KW-0472">Membrane</keyword>
<dbReference type="AlphaFoldDB" id="A0A1I1IG64"/>
<dbReference type="GO" id="GO:0005886">
    <property type="term" value="C:plasma membrane"/>
    <property type="evidence" value="ECO:0007669"/>
    <property type="project" value="UniProtKB-SubCell"/>
</dbReference>
<dbReference type="Proteomes" id="UP000199577">
    <property type="component" value="Unassembled WGS sequence"/>
</dbReference>
<evidence type="ECO:0000313" key="9">
    <source>
        <dbReference type="EMBL" id="SFC35175.1"/>
    </source>
</evidence>
<dbReference type="EMBL" id="FOLL01000009">
    <property type="protein sequence ID" value="SFC35175.1"/>
    <property type="molecule type" value="Genomic_DNA"/>
</dbReference>
<reference evidence="9 10" key="1">
    <citation type="submission" date="2016-10" db="EMBL/GenBank/DDBJ databases">
        <authorList>
            <person name="de Groot N.N."/>
        </authorList>
    </citation>
    <scope>NUCLEOTIDE SEQUENCE [LARGE SCALE GENOMIC DNA]</scope>
    <source>
        <strain evidence="9 10">DSM 22900</strain>
    </source>
</reference>
<name>A0A1I1IG64_9SPHI</name>
<evidence type="ECO:0000259" key="8">
    <source>
        <dbReference type="Pfam" id="PF04239"/>
    </source>
</evidence>
<dbReference type="PANTHER" id="PTHR34582:SF6">
    <property type="entry name" value="UPF0702 TRANSMEMBRANE PROTEIN YCAP"/>
    <property type="match status" value="1"/>
</dbReference>
<feature type="domain" description="YetF C-terminal" evidence="8">
    <location>
        <begin position="104"/>
        <end position="173"/>
    </location>
</feature>
<keyword evidence="3" id="KW-1003">Cell membrane</keyword>
<dbReference type="RefSeq" id="WP_090973623.1">
    <property type="nucleotide sequence ID" value="NZ_FOLL01000009.1"/>
</dbReference>
<dbReference type="InterPro" id="IPR023090">
    <property type="entry name" value="UPF0702_alpha/beta_dom_sf"/>
</dbReference>
<evidence type="ECO:0000313" key="10">
    <source>
        <dbReference type="Proteomes" id="UP000199577"/>
    </source>
</evidence>
<evidence type="ECO:0000256" key="2">
    <source>
        <dbReference type="ARBA" id="ARBA00006448"/>
    </source>
</evidence>
<feature type="transmembrane region" description="Helical" evidence="7">
    <location>
        <begin position="78"/>
        <end position="96"/>
    </location>
</feature>
<sequence length="229" mass="25766">MEKQDIKLSDVSRILFGEVPGEFYVEVIFRILIIYLVLMISMRVMGKRMASQIGRNEMAAMVSLAAAIGVPLQDPSRGLLPVIVIALIVMFFQSLITRRAAIDQRFERISQGNIELLITDSILNLEGMERSRLSRNRLFAQLRSMQVSHLGMVDRLFLEANGTFSLKLNPEARPGLSIMPEWDQEFLSTMEQDEEAVACGRCGKTVTKSEQPLTCPNCGRANEWTVAIK</sequence>
<keyword evidence="4 7" id="KW-0812">Transmembrane</keyword>
<protein>
    <recommendedName>
        <fullName evidence="8">YetF C-terminal domain-containing protein</fullName>
    </recommendedName>
</protein>
<dbReference type="OrthoDB" id="6538282at2"/>
<gene>
    <name evidence="9" type="ORF">SAMN05421747_10946</name>
</gene>
<dbReference type="PANTHER" id="PTHR34582">
    <property type="entry name" value="UPF0702 TRANSMEMBRANE PROTEIN YCAP"/>
    <property type="match status" value="1"/>
</dbReference>
<evidence type="ECO:0000256" key="4">
    <source>
        <dbReference type="ARBA" id="ARBA00022692"/>
    </source>
</evidence>
<comment type="subcellular location">
    <subcellularLocation>
        <location evidence="1">Cell membrane</location>
        <topology evidence="1">Multi-pass membrane protein</topology>
    </subcellularLocation>
</comment>
<keyword evidence="5 7" id="KW-1133">Transmembrane helix</keyword>